<name>A0A382KHG2_9ZZZZ</name>
<accession>A0A382KHG2</accession>
<gene>
    <name evidence="1" type="ORF">METZ01_LOCUS275656</name>
</gene>
<reference evidence="1" key="1">
    <citation type="submission" date="2018-05" db="EMBL/GenBank/DDBJ databases">
        <authorList>
            <person name="Lanie J.A."/>
            <person name="Ng W.-L."/>
            <person name="Kazmierczak K.M."/>
            <person name="Andrzejewski T.M."/>
            <person name="Davidsen T.M."/>
            <person name="Wayne K.J."/>
            <person name="Tettelin H."/>
            <person name="Glass J.I."/>
            <person name="Rusch D."/>
            <person name="Podicherti R."/>
            <person name="Tsui H.-C.T."/>
            <person name="Winkler M.E."/>
        </authorList>
    </citation>
    <scope>NUCLEOTIDE SEQUENCE</scope>
</reference>
<sequence length="54" mass="6086">SVNDVIVELQKKKVINSSQFSNLVKEIINKGATTLYLAIFNSSNQRSYITVKLK</sequence>
<dbReference type="AlphaFoldDB" id="A0A382KHG2"/>
<evidence type="ECO:0000313" key="1">
    <source>
        <dbReference type="EMBL" id="SVC22802.1"/>
    </source>
</evidence>
<organism evidence="1">
    <name type="scientific">marine metagenome</name>
    <dbReference type="NCBI Taxonomy" id="408172"/>
    <lineage>
        <taxon>unclassified sequences</taxon>
        <taxon>metagenomes</taxon>
        <taxon>ecological metagenomes</taxon>
    </lineage>
</organism>
<evidence type="ECO:0008006" key="2">
    <source>
        <dbReference type="Google" id="ProtNLM"/>
    </source>
</evidence>
<dbReference type="EMBL" id="UINC01080138">
    <property type="protein sequence ID" value="SVC22802.1"/>
    <property type="molecule type" value="Genomic_DNA"/>
</dbReference>
<feature type="non-terminal residue" evidence="1">
    <location>
        <position position="1"/>
    </location>
</feature>
<protein>
    <recommendedName>
        <fullName evidence="2">PDZ domain-containing protein</fullName>
    </recommendedName>
</protein>
<proteinExistence type="predicted"/>